<proteinExistence type="predicted"/>
<dbReference type="Proteomes" id="UP001501004">
    <property type="component" value="Unassembled WGS sequence"/>
</dbReference>
<dbReference type="RefSeq" id="WP_344753817.1">
    <property type="nucleotide sequence ID" value="NZ_BAABAE010000002.1"/>
</dbReference>
<keyword evidence="4" id="KW-1185">Reference proteome</keyword>
<feature type="compositionally biased region" description="Low complexity" evidence="1">
    <location>
        <begin position="31"/>
        <end position="48"/>
    </location>
</feature>
<dbReference type="EMBL" id="BAABAE010000002">
    <property type="protein sequence ID" value="GAA3733615.1"/>
    <property type="molecule type" value="Genomic_DNA"/>
</dbReference>
<feature type="region of interest" description="Disordered" evidence="1">
    <location>
        <begin position="31"/>
        <end position="56"/>
    </location>
</feature>
<sequence length="255" mass="25888">MGAHKAKLLSSAVLSLCLITVLAGCGGTLKPAPTSSEPAPESSPSTPTDPEPDPNADVLFTITANVRAVDGRTIAISMAAHAPLASTDAAAADLRTEFLGVCGAGNGAQPITEEYLADNGSTLMRVDLASSEPGLTFAAPIDLFFGSPYFAQSATGDGITPEPGGQPCFYGFAWANSGEARGIADFENADGAPDPNQWHFGHYGFAVDPASGTTIEACKVTITEVGLKSGVMDVDGWDPSLAATGISCGIGYSGE</sequence>
<reference evidence="4" key="1">
    <citation type="journal article" date="2019" name="Int. J. Syst. Evol. Microbiol.">
        <title>The Global Catalogue of Microorganisms (GCM) 10K type strain sequencing project: providing services to taxonomists for standard genome sequencing and annotation.</title>
        <authorList>
            <consortium name="The Broad Institute Genomics Platform"/>
            <consortium name="The Broad Institute Genome Sequencing Center for Infectious Disease"/>
            <person name="Wu L."/>
            <person name="Ma J."/>
        </authorList>
    </citation>
    <scope>NUCLEOTIDE SEQUENCE [LARGE SCALE GENOMIC DNA]</scope>
    <source>
        <strain evidence="4">JCM 16949</strain>
    </source>
</reference>
<dbReference type="PROSITE" id="PS51257">
    <property type="entry name" value="PROKAR_LIPOPROTEIN"/>
    <property type="match status" value="1"/>
</dbReference>
<feature type="signal peptide" evidence="2">
    <location>
        <begin position="1"/>
        <end position="23"/>
    </location>
</feature>
<evidence type="ECO:0000256" key="1">
    <source>
        <dbReference type="SAM" id="MobiDB-lite"/>
    </source>
</evidence>
<keyword evidence="2" id="KW-0732">Signal</keyword>
<name>A0ABP7F8F4_9MICO</name>
<accession>A0ABP7F8F4</accession>
<evidence type="ECO:0000313" key="4">
    <source>
        <dbReference type="Proteomes" id="UP001501004"/>
    </source>
</evidence>
<gene>
    <name evidence="3" type="ORF">GCM10022239_07280</name>
</gene>
<evidence type="ECO:0000313" key="3">
    <source>
        <dbReference type="EMBL" id="GAA3733615.1"/>
    </source>
</evidence>
<comment type="caution">
    <text evidence="3">The sequence shown here is derived from an EMBL/GenBank/DDBJ whole genome shotgun (WGS) entry which is preliminary data.</text>
</comment>
<evidence type="ECO:0000256" key="2">
    <source>
        <dbReference type="SAM" id="SignalP"/>
    </source>
</evidence>
<feature type="chain" id="PRO_5046890309" evidence="2">
    <location>
        <begin position="24"/>
        <end position="255"/>
    </location>
</feature>
<organism evidence="3 4">
    <name type="scientific">Leifsonella bigeumensis</name>
    <dbReference type="NCBI Taxonomy" id="433643"/>
    <lineage>
        <taxon>Bacteria</taxon>
        <taxon>Bacillati</taxon>
        <taxon>Actinomycetota</taxon>
        <taxon>Actinomycetes</taxon>
        <taxon>Micrococcales</taxon>
        <taxon>Microbacteriaceae</taxon>
        <taxon>Leifsonella</taxon>
    </lineage>
</organism>
<protein>
    <submittedName>
        <fullName evidence="3">Uncharacterized protein</fullName>
    </submittedName>
</protein>